<keyword evidence="2" id="KW-0812">Transmembrane</keyword>
<dbReference type="GO" id="GO:0016787">
    <property type="term" value="F:hydrolase activity"/>
    <property type="evidence" value="ECO:0007669"/>
    <property type="project" value="UniProtKB-KW"/>
</dbReference>
<dbReference type="AlphaFoldDB" id="A0A0F7SKQ8"/>
<dbReference type="PANTHER" id="PTHR34407">
    <property type="entry name" value="EXPRESSED PROTEIN"/>
    <property type="match status" value="1"/>
</dbReference>
<keyword evidence="2" id="KW-0472">Membrane</keyword>
<dbReference type="CDD" id="cd00229">
    <property type="entry name" value="SGNH_hydrolase"/>
    <property type="match status" value="1"/>
</dbReference>
<proteinExistence type="predicted"/>
<name>A0A0F7SKQ8_PHARH</name>
<protein>
    <submittedName>
        <fullName evidence="3">SGNH hydrolase-type esterase domain</fullName>
    </submittedName>
</protein>
<evidence type="ECO:0000313" key="3">
    <source>
        <dbReference type="EMBL" id="CDZ98034.1"/>
    </source>
</evidence>
<reference evidence="3" key="1">
    <citation type="submission" date="2014-08" db="EMBL/GenBank/DDBJ databases">
        <authorList>
            <person name="Sharma Rahul"/>
            <person name="Thines Marco"/>
        </authorList>
    </citation>
    <scope>NUCLEOTIDE SEQUENCE</scope>
</reference>
<keyword evidence="2" id="KW-1133">Transmembrane helix</keyword>
<evidence type="ECO:0000256" key="1">
    <source>
        <dbReference type="SAM" id="MobiDB-lite"/>
    </source>
</evidence>
<feature type="compositionally biased region" description="Polar residues" evidence="1">
    <location>
        <begin position="20"/>
        <end position="46"/>
    </location>
</feature>
<dbReference type="PANTHER" id="PTHR34407:SF1">
    <property type="entry name" value="SGNH HYDROLASE-TYPE ESTERASE DOMAIN-CONTAINING PROTEIN"/>
    <property type="match status" value="1"/>
</dbReference>
<organism evidence="3">
    <name type="scientific">Phaffia rhodozyma</name>
    <name type="common">Yeast</name>
    <name type="synonym">Xanthophyllomyces dendrorhous</name>
    <dbReference type="NCBI Taxonomy" id="264483"/>
    <lineage>
        <taxon>Eukaryota</taxon>
        <taxon>Fungi</taxon>
        <taxon>Dikarya</taxon>
        <taxon>Basidiomycota</taxon>
        <taxon>Agaricomycotina</taxon>
        <taxon>Tremellomycetes</taxon>
        <taxon>Cystofilobasidiales</taxon>
        <taxon>Mrakiaceae</taxon>
        <taxon>Phaffia</taxon>
    </lineage>
</organism>
<accession>A0A0F7SKQ8</accession>
<dbReference type="SUPFAM" id="SSF52266">
    <property type="entry name" value="SGNH hydrolase"/>
    <property type="match status" value="1"/>
</dbReference>
<keyword evidence="3" id="KW-0378">Hydrolase</keyword>
<feature type="region of interest" description="Disordered" evidence="1">
    <location>
        <begin position="1"/>
        <end position="46"/>
    </location>
</feature>
<sequence>MLRPGYHSHHTDADVHSTIPRPSSAPSAIDPSTSQPATGRSPTGKQSSVFSKIFSGMLREQKHYKHDDEDNKSKSSGFFGREGTVLGFPPRLIIFFSILLVILFMTGVVPTFRSNDLVAQHHASFHSALTSHDYLNASLIDPAPFPFCPLYGPGDEVANRRGQLALMKSKMHLGSGARVQKVIRKALSGHPVTISVLGASISACHGSGDNLVSPKCYPSKFFSWWNDVFPHPASELTNGANRRTDSSYFAFCSSHHLPDKTDLVILEFDAADPNEKEWMSHYELLVRSILVRPDAPAIISLGHFAPQIVAQHAYAGPEQLHNTVAQFYDIPHISVKGLLYHDYMNRPEEVRNSYYADPILANPHGHDLIADVLIHYIQSQVCLGWAAAMGHGFDVPVPLDLAETNSGGAQLLGGVGLRKGMREPNQLKAEGDTTVTDPSTTWTNALRVPSTRLIHLPTDVEGFREIEPFCASANDMINPLPPSLFYGSGWMAHHPKPGDQEDRHYWFAETPYSRLRVPVKLGAGDVGVYHLSGPLDSKLGSALCWVDDNIGGGKTIHGAAAGSEIGPKLTMIDFNVEKGSHFVECQLLGEEGKLAPQFQILGIFAT</sequence>
<dbReference type="EMBL" id="LN483273">
    <property type="protein sequence ID" value="CDZ98034.1"/>
    <property type="molecule type" value="Genomic_DNA"/>
</dbReference>
<evidence type="ECO:0000256" key="2">
    <source>
        <dbReference type="SAM" id="Phobius"/>
    </source>
</evidence>
<feature type="transmembrane region" description="Helical" evidence="2">
    <location>
        <begin position="92"/>
        <end position="112"/>
    </location>
</feature>